<evidence type="ECO:0000313" key="2">
    <source>
        <dbReference type="Proteomes" id="UP001424741"/>
    </source>
</evidence>
<gene>
    <name evidence="1" type="ORF">Rhal01_03507</name>
</gene>
<proteinExistence type="predicted"/>
<protein>
    <submittedName>
        <fullName evidence="1">Uncharacterized protein</fullName>
    </submittedName>
</protein>
<evidence type="ECO:0000313" key="1">
    <source>
        <dbReference type="EMBL" id="GAA5497314.1"/>
    </source>
</evidence>
<dbReference type="Proteomes" id="UP001424741">
    <property type="component" value="Unassembled WGS sequence"/>
</dbReference>
<comment type="caution">
    <text evidence="1">The sequence shown here is derived from an EMBL/GenBank/DDBJ whole genome shotgun (WGS) entry which is preliminary data.</text>
</comment>
<reference evidence="1 2" key="1">
    <citation type="submission" date="2024-02" db="EMBL/GenBank/DDBJ databases">
        <title>Rubritalea halochordaticola NBRC 107102.</title>
        <authorList>
            <person name="Ichikawa N."/>
            <person name="Katano-Makiyama Y."/>
            <person name="Hidaka K."/>
        </authorList>
    </citation>
    <scope>NUCLEOTIDE SEQUENCE [LARGE SCALE GENOMIC DNA]</scope>
    <source>
        <strain evidence="1 2">NBRC 107102</strain>
    </source>
</reference>
<sequence length="52" mass="5772">MPAVWILEKYLGSIVDIGNTYNKARALQMCEALMVKEAIGNRSVSGMILIMK</sequence>
<accession>A0ABP9V6Z6</accession>
<organism evidence="1 2">
    <name type="scientific">Rubritalea halochordaticola</name>
    <dbReference type="NCBI Taxonomy" id="714537"/>
    <lineage>
        <taxon>Bacteria</taxon>
        <taxon>Pseudomonadati</taxon>
        <taxon>Verrucomicrobiota</taxon>
        <taxon>Verrucomicrobiia</taxon>
        <taxon>Verrucomicrobiales</taxon>
        <taxon>Rubritaleaceae</taxon>
        <taxon>Rubritalea</taxon>
    </lineage>
</organism>
<name>A0ABP9V6Z6_9BACT</name>
<dbReference type="EMBL" id="BAABRL010000013">
    <property type="protein sequence ID" value="GAA5497314.1"/>
    <property type="molecule type" value="Genomic_DNA"/>
</dbReference>
<keyword evidence="2" id="KW-1185">Reference proteome</keyword>